<keyword evidence="1" id="KW-0479">Metal-binding</keyword>
<feature type="compositionally biased region" description="Polar residues" evidence="6">
    <location>
        <begin position="687"/>
        <end position="699"/>
    </location>
</feature>
<evidence type="ECO:0000256" key="2">
    <source>
        <dbReference type="ARBA" id="ARBA00023015"/>
    </source>
</evidence>
<dbReference type="PROSITE" id="PS50048">
    <property type="entry name" value="ZN2_CY6_FUNGAL_2"/>
    <property type="match status" value="1"/>
</dbReference>
<dbReference type="SMART" id="SM00906">
    <property type="entry name" value="Fungal_trans"/>
    <property type="match status" value="1"/>
</dbReference>
<dbReference type="PANTHER" id="PTHR47425:SF2">
    <property type="entry name" value="FARB-RELATED"/>
    <property type="match status" value="1"/>
</dbReference>
<dbReference type="InterPro" id="IPR001138">
    <property type="entry name" value="Zn2Cys6_DnaBD"/>
</dbReference>
<dbReference type="Pfam" id="PF00172">
    <property type="entry name" value="Zn_clus"/>
    <property type="match status" value="1"/>
</dbReference>
<feature type="region of interest" description="Disordered" evidence="6">
    <location>
        <begin position="678"/>
        <end position="702"/>
    </location>
</feature>
<feature type="compositionally biased region" description="Polar residues" evidence="6">
    <location>
        <begin position="722"/>
        <end position="732"/>
    </location>
</feature>
<name>A0AA39D2W9_9EURO</name>
<dbReference type="Pfam" id="PF04082">
    <property type="entry name" value="Fungal_trans"/>
    <property type="match status" value="1"/>
</dbReference>
<feature type="domain" description="Zn(2)-C6 fungal-type" evidence="7">
    <location>
        <begin position="48"/>
        <end position="80"/>
    </location>
</feature>
<dbReference type="SUPFAM" id="SSF57701">
    <property type="entry name" value="Zn2/Cys6 DNA-binding domain"/>
    <property type="match status" value="1"/>
</dbReference>
<evidence type="ECO:0000313" key="8">
    <source>
        <dbReference type="EMBL" id="KAJ9645544.1"/>
    </source>
</evidence>
<evidence type="ECO:0000256" key="4">
    <source>
        <dbReference type="ARBA" id="ARBA00023163"/>
    </source>
</evidence>
<dbReference type="EMBL" id="JAPDRN010000004">
    <property type="protein sequence ID" value="KAJ9645544.1"/>
    <property type="molecule type" value="Genomic_DNA"/>
</dbReference>
<keyword evidence="9" id="KW-1185">Reference proteome</keyword>
<evidence type="ECO:0000259" key="7">
    <source>
        <dbReference type="PROSITE" id="PS50048"/>
    </source>
</evidence>
<feature type="region of interest" description="Disordered" evidence="6">
    <location>
        <begin position="106"/>
        <end position="133"/>
    </location>
</feature>
<dbReference type="Gene3D" id="4.10.240.10">
    <property type="entry name" value="Zn(2)-C6 fungal-type DNA-binding domain"/>
    <property type="match status" value="1"/>
</dbReference>
<evidence type="ECO:0000256" key="3">
    <source>
        <dbReference type="ARBA" id="ARBA00023125"/>
    </source>
</evidence>
<dbReference type="Proteomes" id="UP001172681">
    <property type="component" value="Unassembled WGS sequence"/>
</dbReference>
<dbReference type="PROSITE" id="PS00463">
    <property type="entry name" value="ZN2_CY6_FUNGAL_1"/>
    <property type="match status" value="1"/>
</dbReference>
<keyword evidence="4" id="KW-0804">Transcription</keyword>
<dbReference type="PANTHER" id="PTHR47425">
    <property type="entry name" value="FARB-RELATED"/>
    <property type="match status" value="1"/>
</dbReference>
<dbReference type="InterPro" id="IPR036864">
    <property type="entry name" value="Zn2-C6_fun-type_DNA-bd_sf"/>
</dbReference>
<evidence type="ECO:0000256" key="6">
    <source>
        <dbReference type="SAM" id="MobiDB-lite"/>
    </source>
</evidence>
<dbReference type="SMART" id="SM00066">
    <property type="entry name" value="GAL4"/>
    <property type="match status" value="1"/>
</dbReference>
<dbReference type="CDD" id="cd12148">
    <property type="entry name" value="fungal_TF_MHR"/>
    <property type="match status" value="1"/>
</dbReference>
<dbReference type="GO" id="GO:0000981">
    <property type="term" value="F:DNA-binding transcription factor activity, RNA polymerase II-specific"/>
    <property type="evidence" value="ECO:0007669"/>
    <property type="project" value="InterPro"/>
</dbReference>
<gene>
    <name evidence="8" type="ORF">H2204_001124</name>
</gene>
<dbReference type="InterPro" id="IPR007219">
    <property type="entry name" value="XnlR_reg_dom"/>
</dbReference>
<protein>
    <recommendedName>
        <fullName evidence="7">Zn(2)-C6 fungal-type domain-containing protein</fullName>
    </recommendedName>
</protein>
<sequence>MKDILAETFDAFYHGVTVRILLFNRYKTVKLYDPLENMLAREGRASKACLACRRRKVRCNVSSSGIPCANCEGAGLTCAVTDARKARYKASAKEFRTIPSGFHVFDARPSSPDRLTPQEPQAVSEPDDHAPQDLDAKIDNFLATVPEALDTQLTKQYMVTIGENNTLNSRHFFQEHPIPDRIHGLGLAHQYGSAQSSNSDPRPWMPQAEKRRIMLPPYLCPLREELNQDDLDFLHHKGALSVPNSALQGQLLEKYVLHVHPFLPLLDLEDFYQAIYDDGESFQIPVILFQAVMFCAVPYVDMELLRVEGLDGREEAREKYFEKVRLLFDFNIELDPMTLIRALVLMTCWYDNPEDIKGRWHWIRIALSYAYEIGLDRSSEVTRSVPKQQKAKKRLWWCCYMRDRMISLNERRPTNIRDHEADIPILTSEDFETHYFCGLLQRYNTRFPTVQATVLNEMFIQLIRLCITFGRVLDRLYAPQGHRRWAYVEPKIVLLSKTDASVAGEAMTLDQELCQWNQRCSSNIRRLVHDDSSAQDCGIVTVHRALLDLLYQSMRSMVHRPLASQVCPKGSAAKGFQVFSRQRLREAAQESTMTAERLHVQGLLDYLPPIGITTLLFAGMQHVNDMCSRDEHLHEVATHNFRLILTYLYRLKGVYRSARHAIGLLRIVHQRKTVEPFPSEEDAAASGNRQPQSESSGTNPRIGIVAEELELDKEEVGRTNSDEGQVSRPSHMKTNASKAALLGGIDTLPWEFEANLDDLWEWYGFPESPPETFFDFDQLLEGTSLSTT</sequence>
<evidence type="ECO:0000256" key="5">
    <source>
        <dbReference type="ARBA" id="ARBA00023242"/>
    </source>
</evidence>
<proteinExistence type="predicted"/>
<dbReference type="GO" id="GO:0008270">
    <property type="term" value="F:zinc ion binding"/>
    <property type="evidence" value="ECO:0007669"/>
    <property type="project" value="InterPro"/>
</dbReference>
<keyword evidence="3" id="KW-0238">DNA-binding</keyword>
<evidence type="ECO:0000313" key="9">
    <source>
        <dbReference type="Proteomes" id="UP001172681"/>
    </source>
</evidence>
<evidence type="ECO:0000256" key="1">
    <source>
        <dbReference type="ARBA" id="ARBA00022723"/>
    </source>
</evidence>
<dbReference type="AlphaFoldDB" id="A0AA39D2W9"/>
<dbReference type="GO" id="GO:0003677">
    <property type="term" value="F:DNA binding"/>
    <property type="evidence" value="ECO:0007669"/>
    <property type="project" value="UniProtKB-KW"/>
</dbReference>
<feature type="region of interest" description="Disordered" evidence="6">
    <location>
        <begin position="713"/>
        <end position="732"/>
    </location>
</feature>
<dbReference type="InterPro" id="IPR052761">
    <property type="entry name" value="Fungal_Detox/Toxin_TFs"/>
</dbReference>
<comment type="caution">
    <text evidence="8">The sequence shown here is derived from an EMBL/GenBank/DDBJ whole genome shotgun (WGS) entry which is preliminary data.</text>
</comment>
<organism evidence="8 9">
    <name type="scientific">Knufia peltigerae</name>
    <dbReference type="NCBI Taxonomy" id="1002370"/>
    <lineage>
        <taxon>Eukaryota</taxon>
        <taxon>Fungi</taxon>
        <taxon>Dikarya</taxon>
        <taxon>Ascomycota</taxon>
        <taxon>Pezizomycotina</taxon>
        <taxon>Eurotiomycetes</taxon>
        <taxon>Chaetothyriomycetidae</taxon>
        <taxon>Chaetothyriales</taxon>
        <taxon>Trichomeriaceae</taxon>
        <taxon>Knufia</taxon>
    </lineage>
</organism>
<reference evidence="8" key="1">
    <citation type="submission" date="2022-10" db="EMBL/GenBank/DDBJ databases">
        <title>Culturing micro-colonial fungi from biological soil crusts in the Mojave desert and describing Neophaeococcomyces mojavensis, and introducing the new genera and species Taxawa tesnikishii.</title>
        <authorList>
            <person name="Kurbessoian T."/>
            <person name="Stajich J.E."/>
        </authorList>
    </citation>
    <scope>NUCLEOTIDE SEQUENCE</scope>
    <source>
        <strain evidence="8">TK_35</strain>
    </source>
</reference>
<keyword evidence="2" id="KW-0805">Transcription regulation</keyword>
<accession>A0AA39D2W9</accession>
<dbReference type="CDD" id="cd00067">
    <property type="entry name" value="GAL4"/>
    <property type="match status" value="1"/>
</dbReference>
<keyword evidence="5" id="KW-0539">Nucleus</keyword>
<dbReference type="GO" id="GO:0006351">
    <property type="term" value="P:DNA-templated transcription"/>
    <property type="evidence" value="ECO:0007669"/>
    <property type="project" value="InterPro"/>
</dbReference>